<evidence type="ECO:0000313" key="1">
    <source>
        <dbReference type="EMBL" id="CDA70534.1"/>
    </source>
</evidence>
<reference evidence="1" key="1">
    <citation type="submission" date="2012-11" db="EMBL/GenBank/DDBJ databases">
        <title>Dependencies among metagenomic species, viruses, plasmids and units of genetic variation.</title>
        <authorList>
            <person name="Nielsen H.B."/>
            <person name="Almeida M."/>
            <person name="Juncker A.S."/>
            <person name="Rasmussen S."/>
            <person name="Li J."/>
            <person name="Sunagawa S."/>
            <person name="Plichta D."/>
            <person name="Gautier L."/>
            <person name="Le Chatelier E."/>
            <person name="Peletier E."/>
            <person name="Bonde I."/>
            <person name="Nielsen T."/>
            <person name="Manichanh C."/>
            <person name="Arumugam M."/>
            <person name="Batto J."/>
            <person name="Santos M.B.Q.D."/>
            <person name="Blom N."/>
            <person name="Borruel N."/>
            <person name="Burgdorf K.S."/>
            <person name="Boumezbeur F."/>
            <person name="Casellas F."/>
            <person name="Dore J."/>
            <person name="Guarner F."/>
            <person name="Hansen T."/>
            <person name="Hildebrand F."/>
            <person name="Kaas R.S."/>
            <person name="Kennedy S."/>
            <person name="Kristiansen K."/>
            <person name="Kultima J.R."/>
            <person name="Leonard P."/>
            <person name="Levenez F."/>
            <person name="Lund O."/>
            <person name="Moumen B."/>
            <person name="Le Paslier D."/>
            <person name="Pons N."/>
            <person name="Pedersen O."/>
            <person name="Prifti E."/>
            <person name="Qin J."/>
            <person name="Raes J."/>
            <person name="Tap J."/>
            <person name="Tims S."/>
            <person name="Ussery D.W."/>
            <person name="Yamada T."/>
            <person name="MetaHit consortium"/>
            <person name="Renault P."/>
            <person name="Sicheritz-Ponten T."/>
            <person name="Bork P."/>
            <person name="Wang J."/>
            <person name="Brunak S."/>
            <person name="Ehrlich S.D."/>
        </authorList>
    </citation>
    <scope>NUCLEOTIDE SEQUENCE [LARGE SCALE GENOMIC DNA]</scope>
</reference>
<sequence>MVTGNGGFLGYVGTFHSPKLGKFYMAAINKNELVKIVTYNGKIYVINYPHSLLEDRINE</sequence>
<organism evidence="1 2">
    <name type="scientific">Phocaeicola coprocola CAG:162</name>
    <dbReference type="NCBI Taxonomy" id="1263040"/>
    <lineage>
        <taxon>Bacteria</taxon>
        <taxon>Pseudomonadati</taxon>
        <taxon>Bacteroidota</taxon>
        <taxon>Bacteroidia</taxon>
        <taxon>Bacteroidales</taxon>
        <taxon>Bacteroidaceae</taxon>
        <taxon>Phocaeicola</taxon>
    </lineage>
</organism>
<dbReference type="EMBL" id="CBCJ010000070">
    <property type="protein sequence ID" value="CDA70534.1"/>
    <property type="molecule type" value="Genomic_DNA"/>
</dbReference>
<dbReference type="Proteomes" id="UP000018362">
    <property type="component" value="Unassembled WGS sequence"/>
</dbReference>
<comment type="caution">
    <text evidence="1">The sequence shown here is derived from an EMBL/GenBank/DDBJ whole genome shotgun (WGS) entry which is preliminary data.</text>
</comment>
<protein>
    <submittedName>
        <fullName evidence="1">Uncharacterized protein</fullName>
    </submittedName>
</protein>
<proteinExistence type="predicted"/>
<name>R6CCD5_9BACT</name>
<evidence type="ECO:0000313" key="2">
    <source>
        <dbReference type="Proteomes" id="UP000018362"/>
    </source>
</evidence>
<gene>
    <name evidence="1" type="ORF">BN509_01600</name>
</gene>
<accession>R6CCD5</accession>
<dbReference type="AlphaFoldDB" id="R6CCD5"/>